<proteinExistence type="predicted"/>
<dbReference type="RefSeq" id="WP_338602509.1">
    <property type="nucleotide sequence ID" value="NZ_CP146016.1"/>
</dbReference>
<dbReference type="GeneID" id="89335573"/>
<accession>A0AAX4L1X6</accession>
<organism evidence="1 2">
    <name type="scientific">Sulfolobus tengchongensis</name>
    <dbReference type="NCBI Taxonomy" id="207809"/>
    <lineage>
        <taxon>Archaea</taxon>
        <taxon>Thermoproteota</taxon>
        <taxon>Thermoprotei</taxon>
        <taxon>Sulfolobales</taxon>
        <taxon>Sulfolobaceae</taxon>
        <taxon>Sulfolobus</taxon>
    </lineage>
</organism>
<dbReference type="AlphaFoldDB" id="A0AAX4L1X6"/>
<dbReference type="Proteomes" id="UP001432202">
    <property type="component" value="Chromosome"/>
</dbReference>
<protein>
    <submittedName>
        <fullName evidence="1">Uncharacterized protein</fullName>
    </submittedName>
</protein>
<evidence type="ECO:0000313" key="2">
    <source>
        <dbReference type="Proteomes" id="UP001432202"/>
    </source>
</evidence>
<keyword evidence="2" id="KW-1185">Reference proteome</keyword>
<dbReference type="EMBL" id="CP146016">
    <property type="protein sequence ID" value="WWQ60945.1"/>
    <property type="molecule type" value="Genomic_DNA"/>
</dbReference>
<reference evidence="1 2" key="1">
    <citation type="submission" date="2024-02" db="EMBL/GenBank/DDBJ databases">
        <title>STSV induces naive adaptation in Sulfolobus.</title>
        <authorList>
            <person name="Xiang X."/>
            <person name="Song M."/>
        </authorList>
    </citation>
    <scope>NUCLEOTIDE SEQUENCE [LARGE SCALE GENOMIC DNA]</scope>
    <source>
        <strain evidence="1 2">RT2</strain>
    </source>
</reference>
<sequence>MLRASERAVREDSSIEEEIVTVKMKISSSALEPIADHYMRSKRLVLQWLYEHNFSCEGVEEEL</sequence>
<gene>
    <name evidence="1" type="ORF">V6M85_02355</name>
</gene>
<evidence type="ECO:0000313" key="1">
    <source>
        <dbReference type="EMBL" id="WWQ60945.1"/>
    </source>
</evidence>
<name>A0AAX4L1X6_9CREN</name>